<proteinExistence type="predicted"/>
<evidence type="ECO:0000313" key="4">
    <source>
        <dbReference type="Proteomes" id="UP000518300"/>
    </source>
</evidence>
<sequence length="458" mass="51307">MPAPIVHLGPSLSRREAESLLPGADFRPPVRRGDLYRAREQGGEVFLVIDGVFMQEHAISPREVVDVLRDGARIIGASSMGALRAAECWPAGMHGVGAIYRLFRRGRLTSDDEVAVMFDPEGERPASLALVNVRHAVARALRQGHLTRPEAERLVRVAEETFYAERSWRTLVKKAGLADASRLEERLSGWDLKADDARRALRYLARQLASPPHRARGSHAKPAKYERPEEPPRKPSNARGSRPGRTKPGRLTAQPPRERSPDALAGLKPTDVRRALARWHLVSGRYTRHALAIAAASPELSLPERLRENELAALVLSAPLRDRTVRSRTARLAASKREQEGVRSLLALRLALAELWALFTAHEALFADRLWQQLHLSHELDAEVFRWRAIHEAASRARASGLVASPRDWHFAREEVAHAHGFDTWGELEHAARARPGWPSFLAYVETRALSRRMREAL</sequence>
<accession>A0A848LSP7</accession>
<feature type="compositionally biased region" description="Basic residues" evidence="1">
    <location>
        <begin position="213"/>
        <end position="222"/>
    </location>
</feature>
<evidence type="ECO:0000256" key="1">
    <source>
        <dbReference type="SAM" id="MobiDB-lite"/>
    </source>
</evidence>
<protein>
    <recommendedName>
        <fullName evidence="2">TfuA-like core domain-containing protein</fullName>
    </recommendedName>
</protein>
<reference evidence="3 4" key="1">
    <citation type="submission" date="2020-04" db="EMBL/GenBank/DDBJ databases">
        <title>Draft genome of Pyxidicoccus fallax type strain.</title>
        <authorList>
            <person name="Whitworth D.E."/>
        </authorList>
    </citation>
    <scope>NUCLEOTIDE SEQUENCE [LARGE SCALE GENOMIC DNA]</scope>
    <source>
        <strain evidence="3 4">DSM 14698</strain>
    </source>
</reference>
<dbReference type="EMBL" id="JABBJJ010000250">
    <property type="protein sequence ID" value="NMO20533.1"/>
    <property type="molecule type" value="Genomic_DNA"/>
</dbReference>
<organism evidence="3 4">
    <name type="scientific">Pyxidicoccus fallax</name>
    <dbReference type="NCBI Taxonomy" id="394095"/>
    <lineage>
        <taxon>Bacteria</taxon>
        <taxon>Pseudomonadati</taxon>
        <taxon>Myxococcota</taxon>
        <taxon>Myxococcia</taxon>
        <taxon>Myxococcales</taxon>
        <taxon>Cystobacterineae</taxon>
        <taxon>Myxococcaceae</taxon>
        <taxon>Pyxidicoccus</taxon>
    </lineage>
</organism>
<feature type="region of interest" description="Disordered" evidence="1">
    <location>
        <begin position="207"/>
        <end position="265"/>
    </location>
</feature>
<comment type="caution">
    <text evidence="3">The sequence shown here is derived from an EMBL/GenBank/DDBJ whole genome shotgun (WGS) entry which is preliminary data.</text>
</comment>
<keyword evidence="4" id="KW-1185">Reference proteome</keyword>
<dbReference type="RefSeq" id="WP_169349747.1">
    <property type="nucleotide sequence ID" value="NZ_JABBJJ010000250.1"/>
</dbReference>
<dbReference type="AlphaFoldDB" id="A0A848LSP7"/>
<dbReference type="InterPro" id="IPR012924">
    <property type="entry name" value="TfuA_core"/>
</dbReference>
<evidence type="ECO:0000259" key="2">
    <source>
        <dbReference type="Pfam" id="PF07812"/>
    </source>
</evidence>
<dbReference type="Pfam" id="PF07812">
    <property type="entry name" value="TfuA"/>
    <property type="match status" value="1"/>
</dbReference>
<feature type="domain" description="TfuA-like core" evidence="2">
    <location>
        <begin position="50"/>
        <end position="167"/>
    </location>
</feature>
<dbReference type="Proteomes" id="UP000518300">
    <property type="component" value="Unassembled WGS sequence"/>
</dbReference>
<gene>
    <name evidence="3" type="ORF">HG543_37575</name>
</gene>
<evidence type="ECO:0000313" key="3">
    <source>
        <dbReference type="EMBL" id="NMO20533.1"/>
    </source>
</evidence>
<feature type="compositionally biased region" description="Basic and acidic residues" evidence="1">
    <location>
        <begin position="223"/>
        <end position="233"/>
    </location>
</feature>
<name>A0A848LSP7_9BACT</name>